<sequence length="370" mass="40529">MEYNSPKHWTETGHYGIRGRHAKATALRELGPDSGTATIPVKLVEAITVLVYTDKLTTLVFLLILMENGADGVYGLTCSVTCLNGTKSRIPPAQYNGAGCVGSFTESDVSPRQTNEKAWLESQWIAARHPLCLSFWFSMYGSSIGQLNIYEYDGSQRPGKIAWSLDGNQGNKWQQANVPLTSNVIFSVRWSAWFHGPCSVTCGTGSQTRLRHCNTGHVVDCPGNKTETIACQMKSCPGVDGVWIEWSSWSQCDVTCASGYRQRARTCSNPAPMFDGKNCTGTDNETETCTLKACPTWSSWFNLPCSTTCGNGTRTRLRHCSSGHVDDCSGKNMDTVTCNMTPCTGTSNSCQRCNIKVHFENGSGIDKMLR</sequence>
<dbReference type="Pfam" id="PF00090">
    <property type="entry name" value="TSP_1"/>
    <property type="match status" value="2"/>
</dbReference>
<evidence type="ECO:0000256" key="2">
    <source>
        <dbReference type="ARBA" id="ARBA00023157"/>
    </source>
</evidence>
<dbReference type="PANTHER" id="PTHR22906">
    <property type="entry name" value="PROPERDIN"/>
    <property type="match status" value="1"/>
</dbReference>
<dbReference type="InterPro" id="IPR013320">
    <property type="entry name" value="ConA-like_dom_sf"/>
</dbReference>
<organism evidence="4 5">
    <name type="scientific">Mya arenaria</name>
    <name type="common">Soft-shell clam</name>
    <dbReference type="NCBI Taxonomy" id="6604"/>
    <lineage>
        <taxon>Eukaryota</taxon>
        <taxon>Metazoa</taxon>
        <taxon>Spiralia</taxon>
        <taxon>Lophotrochozoa</taxon>
        <taxon>Mollusca</taxon>
        <taxon>Bivalvia</taxon>
        <taxon>Autobranchia</taxon>
        <taxon>Heteroconchia</taxon>
        <taxon>Euheterodonta</taxon>
        <taxon>Imparidentia</taxon>
        <taxon>Neoheterodontei</taxon>
        <taxon>Myida</taxon>
        <taxon>Myoidea</taxon>
        <taxon>Myidae</taxon>
        <taxon>Mya</taxon>
    </lineage>
</organism>
<evidence type="ECO:0000313" key="5">
    <source>
        <dbReference type="Proteomes" id="UP001164746"/>
    </source>
</evidence>
<protein>
    <submittedName>
        <fullName evidence="4">HMCN1-like protein</fullName>
    </submittedName>
</protein>
<dbReference type="PANTHER" id="PTHR22906:SF21">
    <property type="entry name" value="SEMA DOMAIN-CONTAINING PROTEIN"/>
    <property type="match status" value="1"/>
</dbReference>
<keyword evidence="2" id="KW-1015">Disulfide bond</keyword>
<proteinExistence type="predicted"/>
<dbReference type="SUPFAM" id="SSF82895">
    <property type="entry name" value="TSP-1 type 1 repeat"/>
    <property type="match status" value="3"/>
</dbReference>
<dbReference type="SUPFAM" id="SSF49899">
    <property type="entry name" value="Concanavalin A-like lectins/glucanases"/>
    <property type="match status" value="1"/>
</dbReference>
<keyword evidence="5" id="KW-1185">Reference proteome</keyword>
<dbReference type="InterPro" id="IPR000998">
    <property type="entry name" value="MAM_dom"/>
</dbReference>
<feature type="domain" description="MAM" evidence="3">
    <location>
        <begin position="96"/>
        <end position="192"/>
    </location>
</feature>
<name>A0ABY7FVY2_MYAAR</name>
<gene>
    <name evidence="4" type="ORF">MAR_012057</name>
</gene>
<dbReference type="SMART" id="SM00137">
    <property type="entry name" value="MAM"/>
    <property type="match status" value="1"/>
</dbReference>
<evidence type="ECO:0000259" key="3">
    <source>
        <dbReference type="PROSITE" id="PS50060"/>
    </source>
</evidence>
<dbReference type="Pfam" id="PF00629">
    <property type="entry name" value="MAM"/>
    <property type="match status" value="1"/>
</dbReference>
<dbReference type="Proteomes" id="UP001164746">
    <property type="component" value="Chromosome 14"/>
</dbReference>
<dbReference type="EMBL" id="CP111025">
    <property type="protein sequence ID" value="WAR26353.1"/>
    <property type="molecule type" value="Genomic_DNA"/>
</dbReference>
<dbReference type="Gene3D" id="2.60.120.200">
    <property type="match status" value="1"/>
</dbReference>
<dbReference type="Gene3D" id="2.20.100.10">
    <property type="entry name" value="Thrombospondin type-1 (TSP1) repeat"/>
    <property type="match status" value="2"/>
</dbReference>
<evidence type="ECO:0000256" key="1">
    <source>
        <dbReference type="ARBA" id="ARBA00022737"/>
    </source>
</evidence>
<dbReference type="InterPro" id="IPR052065">
    <property type="entry name" value="Compl_asym_regulator"/>
</dbReference>
<accession>A0ABY7FVY2</accession>
<dbReference type="PROSITE" id="PS50060">
    <property type="entry name" value="MAM_2"/>
    <property type="match status" value="1"/>
</dbReference>
<dbReference type="PROSITE" id="PS50092">
    <property type="entry name" value="TSP1"/>
    <property type="match status" value="3"/>
</dbReference>
<dbReference type="PRINTS" id="PR01705">
    <property type="entry name" value="TSP1REPEAT"/>
</dbReference>
<dbReference type="InterPro" id="IPR000884">
    <property type="entry name" value="TSP1_rpt"/>
</dbReference>
<reference evidence="4" key="1">
    <citation type="submission" date="2022-11" db="EMBL/GenBank/DDBJ databases">
        <title>Centuries of genome instability and evolution in soft-shell clam transmissible cancer (bioRxiv).</title>
        <authorList>
            <person name="Hart S.F.M."/>
            <person name="Yonemitsu M.A."/>
            <person name="Giersch R.M."/>
            <person name="Beal B.F."/>
            <person name="Arriagada G."/>
            <person name="Davis B.W."/>
            <person name="Ostrander E.A."/>
            <person name="Goff S.P."/>
            <person name="Metzger M.J."/>
        </authorList>
    </citation>
    <scope>NUCLEOTIDE SEQUENCE</scope>
    <source>
        <strain evidence="4">MELC-2E11</strain>
        <tissue evidence="4">Siphon/mantle</tissue>
    </source>
</reference>
<dbReference type="SMART" id="SM00209">
    <property type="entry name" value="TSP1"/>
    <property type="match status" value="3"/>
</dbReference>
<keyword evidence="1" id="KW-0677">Repeat</keyword>
<dbReference type="InterPro" id="IPR036383">
    <property type="entry name" value="TSP1_rpt_sf"/>
</dbReference>
<evidence type="ECO:0000313" key="4">
    <source>
        <dbReference type="EMBL" id="WAR26353.1"/>
    </source>
</evidence>